<name>A0AC35FRE3_9BILA</name>
<sequence length="330" mass="36412">MFLFIGVVLFCASLLFTAGAAPPQSCIAINAVKDDDYFGESPDRVINSFMNLKLFKFGDATWIHVGKVDYKSTDFRYPDYICANVLFDISVPDSQKCSTSLNATFSFALQEPSFNLYAHFLNGSWSRIFTGYADDGTFTFIDGTFFNSSQPRLSTNFSNKTADIYEEQTCTSFVSAPEAPKKAPKCKKFESQTLIINLSDNSTFASSFGSYKFHGGNEMTAYANFTGPSNLSVLFWINGHLCEGKKDCKIPIFVGDGKIIINSAIVKKVGSEDIGNSIPLVGRIIIRGKETLMAEGIPFTHSNACLKTSFKFGSSKVSENQFCCTEFEHV</sequence>
<accession>A0AC35FRE3</accession>
<evidence type="ECO:0000313" key="1">
    <source>
        <dbReference type="Proteomes" id="UP000887580"/>
    </source>
</evidence>
<dbReference type="Proteomes" id="UP000887580">
    <property type="component" value="Unplaced"/>
</dbReference>
<reference evidence="2" key="1">
    <citation type="submission" date="2022-11" db="UniProtKB">
        <authorList>
            <consortium name="WormBaseParasite"/>
        </authorList>
    </citation>
    <scope>IDENTIFICATION</scope>
</reference>
<dbReference type="WBParaSite" id="PS1159_v2.g19720.t1">
    <property type="protein sequence ID" value="PS1159_v2.g19720.t1"/>
    <property type="gene ID" value="PS1159_v2.g19720"/>
</dbReference>
<proteinExistence type="predicted"/>
<organism evidence="1 2">
    <name type="scientific">Panagrolaimus sp. PS1159</name>
    <dbReference type="NCBI Taxonomy" id="55785"/>
    <lineage>
        <taxon>Eukaryota</taxon>
        <taxon>Metazoa</taxon>
        <taxon>Ecdysozoa</taxon>
        <taxon>Nematoda</taxon>
        <taxon>Chromadorea</taxon>
        <taxon>Rhabditida</taxon>
        <taxon>Tylenchina</taxon>
        <taxon>Panagrolaimomorpha</taxon>
        <taxon>Panagrolaimoidea</taxon>
        <taxon>Panagrolaimidae</taxon>
        <taxon>Panagrolaimus</taxon>
    </lineage>
</organism>
<protein>
    <submittedName>
        <fullName evidence="2">Uncharacterized protein</fullName>
    </submittedName>
</protein>
<evidence type="ECO:0000313" key="2">
    <source>
        <dbReference type="WBParaSite" id="PS1159_v2.g19720.t1"/>
    </source>
</evidence>